<feature type="transmembrane region" description="Helical" evidence="2">
    <location>
        <begin position="237"/>
        <end position="255"/>
    </location>
</feature>
<keyword evidence="2" id="KW-0472">Membrane</keyword>
<dbReference type="Proteomes" id="UP001501706">
    <property type="component" value="Unassembled WGS sequence"/>
</dbReference>
<reference evidence="4" key="1">
    <citation type="journal article" date="2019" name="Int. J. Syst. Evol. Microbiol.">
        <title>The Global Catalogue of Microorganisms (GCM) 10K type strain sequencing project: providing services to taxonomists for standard genome sequencing and annotation.</title>
        <authorList>
            <consortium name="The Broad Institute Genomics Platform"/>
            <consortium name="The Broad Institute Genome Sequencing Center for Infectious Disease"/>
            <person name="Wu L."/>
            <person name="Ma J."/>
        </authorList>
    </citation>
    <scope>NUCLEOTIDE SEQUENCE [LARGE SCALE GENOMIC DNA]</scope>
    <source>
        <strain evidence="4">JCM 14330</strain>
    </source>
</reference>
<dbReference type="PIRSF" id="PIRSF028704">
    <property type="entry name" value="UPC028704"/>
    <property type="match status" value="1"/>
</dbReference>
<sequence length="428" mass="46808">MFAFHVVHAHSTQIASASPVSTTSNFAPAPPPVSSRRWELDALRGLMLVLMTSTHLPTWFAIPAGQPFGFVSAAEGFVFLSAYMAGLVYTQRAVRDGIPAMRRAFLRRALVIYACQAACLLFLFTVIAALGMKFHQPAANNLMSFYLHAPLTGLWTGLLMIYNPPLLDILPVYIVFMLASPWILSHVLQGGWKTVMAASIALWGAAQFGLSRVLYDALVAATGLPVPFRETGSFETFAWQLLWVLGLCLGAYHARVPSERRIVFPSWLVKAAVGIAILFFVWRHMTGLEPFPQNDPLNLWFDKWHVGPLRLLDFLALVVVLLHYGGWLTRHLPRLRLLETLGAASLPVFCAHLVIVLVALAVVGESHPGRPPWFDPLMFALSIAAMYAVARLVRMFGSGPRSGQGRRAAPAARTGGSGTTLSVEAGQG</sequence>
<organism evidence="3 4">
    <name type="scientific">Pigmentiphaga daeguensis</name>
    <dbReference type="NCBI Taxonomy" id="414049"/>
    <lineage>
        <taxon>Bacteria</taxon>
        <taxon>Pseudomonadati</taxon>
        <taxon>Pseudomonadota</taxon>
        <taxon>Betaproteobacteria</taxon>
        <taxon>Burkholderiales</taxon>
        <taxon>Alcaligenaceae</taxon>
        <taxon>Pigmentiphaga</taxon>
    </lineage>
</organism>
<feature type="transmembrane region" description="Helical" evidence="2">
    <location>
        <begin position="110"/>
        <end position="131"/>
    </location>
</feature>
<evidence type="ECO:0000256" key="1">
    <source>
        <dbReference type="SAM" id="MobiDB-lite"/>
    </source>
</evidence>
<keyword evidence="4" id="KW-1185">Reference proteome</keyword>
<feature type="transmembrane region" description="Helical" evidence="2">
    <location>
        <begin position="341"/>
        <end position="364"/>
    </location>
</feature>
<evidence type="ECO:0000256" key="2">
    <source>
        <dbReference type="SAM" id="Phobius"/>
    </source>
</evidence>
<feature type="transmembrane region" description="Helical" evidence="2">
    <location>
        <begin position="305"/>
        <end position="329"/>
    </location>
</feature>
<feature type="transmembrane region" description="Helical" evidence="2">
    <location>
        <begin position="267"/>
        <end position="285"/>
    </location>
</feature>
<feature type="transmembrane region" description="Helical" evidence="2">
    <location>
        <begin position="169"/>
        <end position="188"/>
    </location>
</feature>
<dbReference type="EMBL" id="BAAAEN010000020">
    <property type="protein sequence ID" value="GAA0521286.1"/>
    <property type="molecule type" value="Genomic_DNA"/>
</dbReference>
<keyword evidence="2" id="KW-0812">Transmembrane</keyword>
<comment type="caution">
    <text evidence="3">The sequence shown here is derived from an EMBL/GenBank/DDBJ whole genome shotgun (WGS) entry which is preliminary data.</text>
</comment>
<dbReference type="InterPro" id="IPR014550">
    <property type="entry name" value="UCP028704_OpgC"/>
</dbReference>
<dbReference type="PANTHER" id="PTHR38592">
    <property type="entry name" value="BLL4819 PROTEIN"/>
    <property type="match status" value="1"/>
</dbReference>
<dbReference type="PANTHER" id="PTHR38592:SF3">
    <property type="entry name" value="BLL4819 PROTEIN"/>
    <property type="match status" value="1"/>
</dbReference>
<feature type="compositionally biased region" description="Low complexity" evidence="1">
    <location>
        <begin position="399"/>
        <end position="414"/>
    </location>
</feature>
<protein>
    <submittedName>
        <fullName evidence="3">OpgC domain-containing protein</fullName>
    </submittedName>
</protein>
<evidence type="ECO:0000313" key="3">
    <source>
        <dbReference type="EMBL" id="GAA0521286.1"/>
    </source>
</evidence>
<accession>A0ABP3MIS4</accession>
<gene>
    <name evidence="3" type="primary">opgC</name>
    <name evidence="3" type="ORF">GCM10009097_43530</name>
</gene>
<keyword evidence="2" id="KW-1133">Transmembrane helix</keyword>
<feature type="transmembrane region" description="Helical" evidence="2">
    <location>
        <begin position="376"/>
        <end position="397"/>
    </location>
</feature>
<feature type="region of interest" description="Disordered" evidence="1">
    <location>
        <begin position="399"/>
        <end position="428"/>
    </location>
</feature>
<proteinExistence type="predicted"/>
<evidence type="ECO:0000313" key="4">
    <source>
        <dbReference type="Proteomes" id="UP001501706"/>
    </source>
</evidence>
<feature type="transmembrane region" description="Helical" evidence="2">
    <location>
        <begin position="68"/>
        <end position="89"/>
    </location>
</feature>
<dbReference type="Pfam" id="PF10129">
    <property type="entry name" value="OpgC_C"/>
    <property type="match status" value="1"/>
</dbReference>
<name>A0ABP3MIS4_9BURK</name>